<protein>
    <submittedName>
        <fullName evidence="2">Uncharacterized protein</fullName>
    </submittedName>
</protein>
<gene>
    <name evidence="2" type="ORF">ACFWR3_07290</name>
</gene>
<keyword evidence="3" id="KW-1185">Reference proteome</keyword>
<proteinExistence type="predicted"/>
<evidence type="ECO:0000313" key="3">
    <source>
        <dbReference type="Proteomes" id="UP001598300"/>
    </source>
</evidence>
<comment type="caution">
    <text evidence="2">The sequence shown here is derived from an EMBL/GenBank/DDBJ whole genome shotgun (WGS) entry which is preliminary data.</text>
</comment>
<dbReference type="RefSeq" id="WP_381300331.1">
    <property type="nucleotide sequence ID" value="NZ_JBHVRE010000013.1"/>
</dbReference>
<name>A0ABW6DPV7_9ACTN</name>
<evidence type="ECO:0000256" key="1">
    <source>
        <dbReference type="SAM" id="MobiDB-lite"/>
    </source>
</evidence>
<sequence>MPTTPIPADRPADQLRAAIAETLRRAACTGGCDSTETECAASRMQPVVYTHGVLTEVWGTPEVIADAVLAALPAPALAVARQLLGTTEGEGAAASPVPLAGVWTVWAEDESTLGHYTDEVTAKLAAIEYHQETETPGLEFVYGWNKHGGRLELLADGGDTGLRVKRDPVYGAPPAPADRATMLSELTDDLNRRRDMATARPLAAEVPAPTPLAARLGALAADWEQRGRYGDSSITDRARELRTVLADDAAAGVQPPTTSEATATLVINRTNSYCDGCGKPTLPQRTHHIDISGWTPVPGGGCGARFTATRSDYAGTTAAELRGVRPDLPPATPPAAPAAPEEQR</sequence>
<feature type="compositionally biased region" description="Pro residues" evidence="1">
    <location>
        <begin position="327"/>
        <end position="337"/>
    </location>
</feature>
<dbReference type="Proteomes" id="UP001598300">
    <property type="component" value="Unassembled WGS sequence"/>
</dbReference>
<feature type="region of interest" description="Disordered" evidence="1">
    <location>
        <begin position="321"/>
        <end position="344"/>
    </location>
</feature>
<accession>A0ABW6DPV7</accession>
<organism evidence="2 3">
    <name type="scientific">Streptomyces bacillaris</name>
    <dbReference type="NCBI Taxonomy" id="68179"/>
    <lineage>
        <taxon>Bacteria</taxon>
        <taxon>Bacillati</taxon>
        <taxon>Actinomycetota</taxon>
        <taxon>Actinomycetes</taxon>
        <taxon>Kitasatosporales</taxon>
        <taxon>Streptomycetaceae</taxon>
        <taxon>Streptomyces</taxon>
    </lineage>
</organism>
<dbReference type="EMBL" id="JBHXPM010000005">
    <property type="protein sequence ID" value="MFD3955875.1"/>
    <property type="molecule type" value="Genomic_DNA"/>
</dbReference>
<reference evidence="2 3" key="1">
    <citation type="submission" date="2024-09" db="EMBL/GenBank/DDBJ databases">
        <title>The Natural Products Discovery Center: Release of the First 8490 Sequenced Strains for Exploring Actinobacteria Biosynthetic Diversity.</title>
        <authorList>
            <person name="Kalkreuter E."/>
            <person name="Kautsar S.A."/>
            <person name="Yang D."/>
            <person name="Bader C.D."/>
            <person name="Teijaro C.N."/>
            <person name="Fluegel L."/>
            <person name="Davis C.M."/>
            <person name="Simpson J.R."/>
            <person name="Lauterbach L."/>
            <person name="Steele A.D."/>
            <person name="Gui C."/>
            <person name="Meng S."/>
            <person name="Li G."/>
            <person name="Viehrig K."/>
            <person name="Ye F."/>
            <person name="Su P."/>
            <person name="Kiefer A.F."/>
            <person name="Nichols A."/>
            <person name="Cepeda A.J."/>
            <person name="Yan W."/>
            <person name="Fan B."/>
            <person name="Jiang Y."/>
            <person name="Adhikari A."/>
            <person name="Zheng C.-J."/>
            <person name="Schuster L."/>
            <person name="Cowan T.M."/>
            <person name="Smanski M.J."/>
            <person name="Chevrette M.G."/>
            <person name="De Carvalho L.P.S."/>
            <person name="Shen B."/>
        </authorList>
    </citation>
    <scope>NUCLEOTIDE SEQUENCE [LARGE SCALE GENOMIC DNA]</scope>
    <source>
        <strain evidence="2 3">NPDC058584</strain>
    </source>
</reference>
<evidence type="ECO:0000313" key="2">
    <source>
        <dbReference type="EMBL" id="MFD3955875.1"/>
    </source>
</evidence>